<dbReference type="GO" id="GO:0005524">
    <property type="term" value="F:ATP binding"/>
    <property type="evidence" value="ECO:0007669"/>
    <property type="project" value="UniProtKB-UniRule"/>
</dbReference>
<feature type="transmembrane region" description="Helical" evidence="11">
    <location>
        <begin position="9"/>
        <end position="30"/>
    </location>
</feature>
<sequence>MLRHLSKSLWLLGFIVVLVCGIYPGVLWVIGQTAFPFQANGSIVDGPDGKPVGSLLIAQPFTRDEYFQSRPSAVSYDASASGSSALAASNYALRDRVARAIGPIARYAGGPKAGQLVAPDVESWFQADRTGSKPHIVAQWADAHNSLAQAWVTADATHGAYVDAWAKQHPQAVKQWIAANPSTPQPKAPDLAVPFFESFSAEHPGRFPSSVTHAGADGKKTTAIEPVDAGADIQSIFFDTWRQDHPDVALQNVPGDFVTTSGSGLDPDITLANALFQLDRVAGAWASDTKRPAEKVRAEIAALLQRDAHAPFAGLAGEPVVNVLQANLALRRMYGAPPAA</sequence>
<keyword evidence="7 11" id="KW-0630">Potassium</keyword>
<comment type="similarity">
    <text evidence="11">Belongs to the KdpC family.</text>
</comment>
<keyword evidence="10 11" id="KW-0472">Membrane</keyword>
<evidence type="ECO:0000313" key="12">
    <source>
        <dbReference type="EMBL" id="OMG69414.1"/>
    </source>
</evidence>
<keyword evidence="3 11" id="KW-0633">Potassium transport</keyword>
<keyword evidence="4 11" id="KW-0812">Transmembrane</keyword>
<name>A0A1R1J259_9BURK</name>
<evidence type="ECO:0000256" key="8">
    <source>
        <dbReference type="ARBA" id="ARBA00022989"/>
    </source>
</evidence>
<dbReference type="InterPro" id="IPR003820">
    <property type="entry name" value="KdpC"/>
</dbReference>
<organism evidence="12 13">
    <name type="scientific">Burkholderia ubonensis</name>
    <dbReference type="NCBI Taxonomy" id="101571"/>
    <lineage>
        <taxon>Bacteria</taxon>
        <taxon>Pseudomonadati</taxon>
        <taxon>Pseudomonadota</taxon>
        <taxon>Betaproteobacteria</taxon>
        <taxon>Burkholderiales</taxon>
        <taxon>Burkholderiaceae</taxon>
        <taxon>Burkholderia</taxon>
        <taxon>Burkholderia cepacia complex</taxon>
    </lineage>
</organism>
<comment type="function">
    <text evidence="11">Part of the high-affinity ATP-driven potassium transport (or Kdp) system, which catalyzes the hydrolysis of ATP coupled with the electrogenic transport of potassium into the cytoplasm. This subunit acts as a catalytic chaperone that increases the ATP-binding affinity of the ATP-hydrolyzing subunit KdpB by the formation of a transient KdpB/KdpC/ATP ternary complex.</text>
</comment>
<evidence type="ECO:0000313" key="13">
    <source>
        <dbReference type="Proteomes" id="UP000187194"/>
    </source>
</evidence>
<accession>A0A1R1J259</accession>
<keyword evidence="5 11" id="KW-0547">Nucleotide-binding</keyword>
<keyword evidence="8 11" id="KW-1133">Transmembrane helix</keyword>
<reference evidence="12 13" key="1">
    <citation type="submission" date="2017-01" db="EMBL/GenBank/DDBJ databases">
        <title>Phylogeographic, genomic and meropenem susceptibility analysis of Burkholderia ubonensis.</title>
        <authorList>
            <person name="Price E.P."/>
            <person name="Sarovich D.S."/>
            <person name="Webb J.R."/>
            <person name="Hall C.M."/>
            <person name="Sahl J.W."/>
            <person name="Kaestli M."/>
            <person name="Mayo M."/>
            <person name="Harrington G."/>
            <person name="Baker A.L."/>
            <person name="Sidak-Loftis L.C."/>
            <person name="Lummis M."/>
            <person name="Schupp J.M."/>
            <person name="Gillece J.D."/>
            <person name="Tuanyok A."/>
            <person name="Warner J."/>
            <person name="Busch J.D."/>
            <person name="Keim P."/>
            <person name="Currie B.J."/>
            <person name="Wagner D.M."/>
        </authorList>
    </citation>
    <scope>NUCLEOTIDE SEQUENCE [LARGE SCALE GENOMIC DNA]</scope>
    <source>
        <strain evidence="12 13">A21</strain>
    </source>
</reference>
<protein>
    <recommendedName>
        <fullName evidence="11">Potassium-transporting ATPase KdpC subunit</fullName>
    </recommendedName>
    <alternativeName>
        <fullName evidence="11">ATP phosphohydrolase [potassium-transporting] C chain</fullName>
    </alternativeName>
    <alternativeName>
        <fullName evidence="11">Potassium-binding and translocating subunit C</fullName>
    </alternativeName>
    <alternativeName>
        <fullName evidence="11">Potassium-translocating ATPase C chain</fullName>
    </alternativeName>
</protein>
<comment type="subcellular location">
    <subcellularLocation>
        <location evidence="11">Cell membrane</location>
        <topology evidence="11">Single-pass membrane protein</topology>
    </subcellularLocation>
</comment>
<comment type="subunit">
    <text evidence="11">The system is composed of three essential subunits: KdpA, KdpB and KdpC.</text>
</comment>
<evidence type="ECO:0000256" key="6">
    <source>
        <dbReference type="ARBA" id="ARBA00022840"/>
    </source>
</evidence>
<dbReference type="AlphaFoldDB" id="A0A1R1J259"/>
<dbReference type="PANTHER" id="PTHR30042:SF2">
    <property type="entry name" value="POTASSIUM-TRANSPORTING ATPASE KDPC SUBUNIT"/>
    <property type="match status" value="1"/>
</dbReference>
<gene>
    <name evidence="11" type="primary">kdpC</name>
    <name evidence="12" type="ORF">BW685_31035</name>
</gene>
<evidence type="ECO:0000256" key="9">
    <source>
        <dbReference type="ARBA" id="ARBA00023065"/>
    </source>
</evidence>
<dbReference type="Proteomes" id="UP000187194">
    <property type="component" value="Unassembled WGS sequence"/>
</dbReference>
<evidence type="ECO:0000256" key="7">
    <source>
        <dbReference type="ARBA" id="ARBA00022958"/>
    </source>
</evidence>
<keyword evidence="9 11" id="KW-0406">Ion transport</keyword>
<dbReference type="GO" id="GO:0008556">
    <property type="term" value="F:P-type potassium transmembrane transporter activity"/>
    <property type="evidence" value="ECO:0007669"/>
    <property type="project" value="InterPro"/>
</dbReference>
<dbReference type="PANTHER" id="PTHR30042">
    <property type="entry name" value="POTASSIUM-TRANSPORTING ATPASE C CHAIN"/>
    <property type="match status" value="1"/>
</dbReference>
<evidence type="ECO:0000256" key="4">
    <source>
        <dbReference type="ARBA" id="ARBA00022692"/>
    </source>
</evidence>
<dbReference type="RefSeq" id="WP_076482129.1">
    <property type="nucleotide sequence ID" value="NZ_MTJZ01000065.1"/>
</dbReference>
<evidence type="ECO:0000256" key="2">
    <source>
        <dbReference type="ARBA" id="ARBA00022475"/>
    </source>
</evidence>
<keyword evidence="6 11" id="KW-0067">ATP-binding</keyword>
<comment type="caution">
    <text evidence="12">The sequence shown here is derived from an EMBL/GenBank/DDBJ whole genome shotgun (WGS) entry which is preliminary data.</text>
</comment>
<keyword evidence="1 11" id="KW-0813">Transport</keyword>
<evidence type="ECO:0000256" key="5">
    <source>
        <dbReference type="ARBA" id="ARBA00022741"/>
    </source>
</evidence>
<proteinExistence type="inferred from homology"/>
<dbReference type="Pfam" id="PF02669">
    <property type="entry name" value="KdpC"/>
    <property type="match status" value="2"/>
</dbReference>
<evidence type="ECO:0000256" key="3">
    <source>
        <dbReference type="ARBA" id="ARBA00022538"/>
    </source>
</evidence>
<keyword evidence="2 11" id="KW-1003">Cell membrane</keyword>
<evidence type="ECO:0000256" key="10">
    <source>
        <dbReference type="ARBA" id="ARBA00023136"/>
    </source>
</evidence>
<evidence type="ECO:0000256" key="1">
    <source>
        <dbReference type="ARBA" id="ARBA00022448"/>
    </source>
</evidence>
<dbReference type="EMBL" id="MTJZ01000065">
    <property type="protein sequence ID" value="OMG69414.1"/>
    <property type="molecule type" value="Genomic_DNA"/>
</dbReference>
<dbReference type="HAMAP" id="MF_00276">
    <property type="entry name" value="KdpC"/>
    <property type="match status" value="1"/>
</dbReference>
<evidence type="ECO:0000256" key="11">
    <source>
        <dbReference type="HAMAP-Rule" id="MF_00276"/>
    </source>
</evidence>
<dbReference type="GO" id="GO:0005886">
    <property type="term" value="C:plasma membrane"/>
    <property type="evidence" value="ECO:0007669"/>
    <property type="project" value="UniProtKB-SubCell"/>
</dbReference>